<dbReference type="RefSeq" id="WP_052426263.1">
    <property type="nucleotide sequence ID" value="NZ_AXCY01000054.1"/>
</dbReference>
<name>A0A0A0BQS5_9CELL</name>
<sequence>MQLTVTVAEALSLAAAKQPLPPFVRSVDAEGSTLRLRVDISRLPDAPSALRFVAAAVGTVDVVVRFTGYADGVATLAVTSQARGLPVHTLLNALTDTATAQLRRRGLGDVVEIRRGASEPTVAVHVQRAVEARTAGLVVTAVDLRDATVHATVAVGPPGTVRLP</sequence>
<dbReference type="EMBL" id="AXCY01000054">
    <property type="protein sequence ID" value="KGM10316.1"/>
    <property type="molecule type" value="Genomic_DNA"/>
</dbReference>
<reference evidence="1 2" key="1">
    <citation type="submission" date="2013-08" db="EMBL/GenBank/DDBJ databases">
        <title>Genome sequencing of Cellulomonas carbonis T26.</title>
        <authorList>
            <person name="Chen F."/>
            <person name="Li Y."/>
            <person name="Wang G."/>
        </authorList>
    </citation>
    <scope>NUCLEOTIDE SEQUENCE [LARGE SCALE GENOMIC DNA]</scope>
    <source>
        <strain evidence="1 2">T26</strain>
    </source>
</reference>
<proteinExistence type="predicted"/>
<reference evidence="1 2" key="2">
    <citation type="journal article" date="2015" name="Stand. Genomic Sci.">
        <title>Draft genome sequence of Cellulomonas carbonis T26(T) and comparative analysis of six Cellulomonas genomes.</title>
        <authorList>
            <person name="Zhuang W."/>
            <person name="Zhang S."/>
            <person name="Xia X."/>
            <person name="Wang G."/>
        </authorList>
    </citation>
    <scope>NUCLEOTIDE SEQUENCE [LARGE SCALE GENOMIC DNA]</scope>
    <source>
        <strain evidence="1 2">T26</strain>
    </source>
</reference>
<evidence type="ECO:0000313" key="2">
    <source>
        <dbReference type="Proteomes" id="UP000029839"/>
    </source>
</evidence>
<accession>A0A0A0BQS5</accession>
<dbReference type="OrthoDB" id="4824764at2"/>
<dbReference type="AlphaFoldDB" id="A0A0A0BQS5"/>
<keyword evidence="2" id="KW-1185">Reference proteome</keyword>
<evidence type="ECO:0000313" key="1">
    <source>
        <dbReference type="EMBL" id="KGM10316.1"/>
    </source>
</evidence>
<gene>
    <name evidence="1" type="ORF">N868_09280</name>
</gene>
<dbReference type="Proteomes" id="UP000029839">
    <property type="component" value="Unassembled WGS sequence"/>
</dbReference>
<protein>
    <submittedName>
        <fullName evidence="1">Uncharacterized protein</fullName>
    </submittedName>
</protein>
<organism evidence="1 2">
    <name type="scientific">Cellulomonas carbonis T26</name>
    <dbReference type="NCBI Taxonomy" id="947969"/>
    <lineage>
        <taxon>Bacteria</taxon>
        <taxon>Bacillati</taxon>
        <taxon>Actinomycetota</taxon>
        <taxon>Actinomycetes</taxon>
        <taxon>Micrococcales</taxon>
        <taxon>Cellulomonadaceae</taxon>
        <taxon>Cellulomonas</taxon>
    </lineage>
</organism>
<comment type="caution">
    <text evidence="1">The sequence shown here is derived from an EMBL/GenBank/DDBJ whole genome shotgun (WGS) entry which is preliminary data.</text>
</comment>